<name>A0A4R7SU75_9ACTN</name>
<dbReference type="InterPro" id="IPR016181">
    <property type="entry name" value="Acyl_CoA_acyltransferase"/>
</dbReference>
<accession>A0A4R7SU75</accession>
<protein>
    <submittedName>
        <fullName evidence="2">Acetyltransferase (GNAT) family protein</fullName>
    </submittedName>
</protein>
<proteinExistence type="predicted"/>
<reference evidence="2 3" key="1">
    <citation type="submission" date="2019-03" db="EMBL/GenBank/DDBJ databases">
        <title>Genomic Encyclopedia of Type Strains, Phase III (KMG-III): the genomes of soil and plant-associated and newly described type strains.</title>
        <authorList>
            <person name="Whitman W."/>
        </authorList>
    </citation>
    <scope>NUCLEOTIDE SEQUENCE [LARGE SCALE GENOMIC DNA]</scope>
    <source>
        <strain evidence="2 3">VKM Ac-2575</strain>
    </source>
</reference>
<dbReference type="GO" id="GO:0016747">
    <property type="term" value="F:acyltransferase activity, transferring groups other than amino-acyl groups"/>
    <property type="evidence" value="ECO:0007669"/>
    <property type="project" value="InterPro"/>
</dbReference>
<dbReference type="SUPFAM" id="SSF55729">
    <property type="entry name" value="Acyl-CoA N-acyltransferases (Nat)"/>
    <property type="match status" value="1"/>
</dbReference>
<evidence type="ECO:0000313" key="3">
    <source>
        <dbReference type="Proteomes" id="UP000295151"/>
    </source>
</evidence>
<feature type="domain" description="N-acetyltransferase" evidence="1">
    <location>
        <begin position="171"/>
        <end position="320"/>
    </location>
</feature>
<dbReference type="Proteomes" id="UP000295151">
    <property type="component" value="Unassembled WGS sequence"/>
</dbReference>
<evidence type="ECO:0000259" key="1">
    <source>
        <dbReference type="PROSITE" id="PS51186"/>
    </source>
</evidence>
<dbReference type="AlphaFoldDB" id="A0A4R7SU75"/>
<organism evidence="2 3">
    <name type="scientific">Kribbella voronezhensis</name>
    <dbReference type="NCBI Taxonomy" id="2512212"/>
    <lineage>
        <taxon>Bacteria</taxon>
        <taxon>Bacillati</taxon>
        <taxon>Actinomycetota</taxon>
        <taxon>Actinomycetes</taxon>
        <taxon>Propionibacteriales</taxon>
        <taxon>Kribbellaceae</taxon>
        <taxon>Kribbella</taxon>
    </lineage>
</organism>
<evidence type="ECO:0000313" key="2">
    <source>
        <dbReference type="EMBL" id="TDU82299.1"/>
    </source>
</evidence>
<sequence length="321" mass="35158">MTNPALPTARHLAGFSLPAQHPVSREWVDDELRLDLLTEQHELDVELLTDREIAALRTERFAPGRPIELMFNQWVRIAADQQVMLSMRYEGGDPAKPFVDASALSRPLQPGDVRPAASAASEYFGSLDPKYLRLWSSKPIGSFPGCLPDKRFLAGPLDVLRRAGERVPEELTLVEATSLANYEHAQAAYAAVDAAHPEHSEQAQLQSRDKLESTVEDGLLFDVLVDGTWAGYIAASPEGQNLGLPAYIVQDIILTPDYRGQGYGPHLTTLLARALHARNQLTFLLGTIHANNQGALTAALTAGRTDLGGWHQFPLSIDGEQ</sequence>
<gene>
    <name evidence="2" type="ORF">EV138_7189</name>
</gene>
<dbReference type="Pfam" id="PF00583">
    <property type="entry name" value="Acetyltransf_1"/>
    <property type="match status" value="1"/>
</dbReference>
<dbReference type="Gene3D" id="3.40.630.30">
    <property type="match status" value="1"/>
</dbReference>
<comment type="caution">
    <text evidence="2">The sequence shown here is derived from an EMBL/GenBank/DDBJ whole genome shotgun (WGS) entry which is preliminary data.</text>
</comment>
<dbReference type="CDD" id="cd04301">
    <property type="entry name" value="NAT_SF"/>
    <property type="match status" value="1"/>
</dbReference>
<dbReference type="InterPro" id="IPR000182">
    <property type="entry name" value="GNAT_dom"/>
</dbReference>
<keyword evidence="3" id="KW-1185">Reference proteome</keyword>
<dbReference type="EMBL" id="SOCE01000003">
    <property type="protein sequence ID" value="TDU82299.1"/>
    <property type="molecule type" value="Genomic_DNA"/>
</dbReference>
<dbReference type="RefSeq" id="WP_238158594.1">
    <property type="nucleotide sequence ID" value="NZ_SOCE01000003.1"/>
</dbReference>
<keyword evidence="2" id="KW-0808">Transferase</keyword>
<dbReference type="PROSITE" id="PS51186">
    <property type="entry name" value="GNAT"/>
    <property type="match status" value="1"/>
</dbReference>